<keyword evidence="2" id="KW-1185">Reference proteome</keyword>
<proteinExistence type="predicted"/>
<comment type="caution">
    <text evidence="1">The sequence shown here is derived from an EMBL/GenBank/DDBJ whole genome shotgun (WGS) entry which is preliminary data.</text>
</comment>
<evidence type="ECO:0000313" key="1">
    <source>
        <dbReference type="EMBL" id="TPG19913.1"/>
    </source>
</evidence>
<gene>
    <name evidence="1" type="ORF">EAH86_04565</name>
</gene>
<dbReference type="EMBL" id="RCZM01000001">
    <property type="protein sequence ID" value="TPG19913.1"/>
    <property type="molecule type" value="Genomic_DNA"/>
</dbReference>
<dbReference type="Proteomes" id="UP000317722">
    <property type="component" value="Unassembled WGS sequence"/>
</dbReference>
<protein>
    <submittedName>
        <fullName evidence="1">Uncharacterized protein</fullName>
    </submittedName>
</protein>
<accession>A0A502D4A9</accession>
<name>A0A502D4A9_9MICO</name>
<reference evidence="1 2" key="1">
    <citation type="journal article" date="2019" name="Environ. Microbiol.">
        <title>Species interactions and distinct microbial communities in high Arctic permafrost affected cryosols are associated with the CH4 and CO2 gas fluxes.</title>
        <authorList>
            <person name="Altshuler I."/>
            <person name="Hamel J."/>
            <person name="Turney S."/>
            <person name="Magnuson E."/>
            <person name="Levesque R."/>
            <person name="Greer C."/>
            <person name="Whyte L.G."/>
        </authorList>
    </citation>
    <scope>NUCLEOTIDE SEQUENCE [LARGE SCALE GENOMIC DNA]</scope>
    <source>
        <strain evidence="1 2">S9.3A</strain>
    </source>
</reference>
<dbReference type="RefSeq" id="WP_140737364.1">
    <property type="nucleotide sequence ID" value="NZ_RCZM01000001.1"/>
</dbReference>
<dbReference type="AlphaFoldDB" id="A0A502D4A9"/>
<organism evidence="1 2">
    <name type="scientific">Pedococcus bigeumensis</name>
    <dbReference type="NCBI Taxonomy" id="433644"/>
    <lineage>
        <taxon>Bacteria</taxon>
        <taxon>Bacillati</taxon>
        <taxon>Actinomycetota</taxon>
        <taxon>Actinomycetes</taxon>
        <taxon>Micrococcales</taxon>
        <taxon>Intrasporangiaceae</taxon>
        <taxon>Pedococcus</taxon>
    </lineage>
</organism>
<evidence type="ECO:0000313" key="2">
    <source>
        <dbReference type="Proteomes" id="UP000317722"/>
    </source>
</evidence>
<sequence length="207" mass="23010">MGSTPRRNRVTPTGDIVAIPLRGAWLGNRGILHAEGEVVRYHASDLWITCALQFRDWRLPQWQPHHFTVLFFHDEAVSLAAGHRPCALCRRTDYNAFRAAVAAGTSEGLLSAKHLDRQLHGERIVRGTHRRRLHEGTWADLPSGAFVIDDDIPTIVVDDAVLPWTTDGYGPRRRRPTRGVAQVLTPPSTVAALRAGYQPQIDASAHP</sequence>
<dbReference type="OrthoDB" id="894286at2"/>